<evidence type="ECO:0000313" key="8">
    <source>
        <dbReference type="EMBL" id="KAK9864496.1"/>
    </source>
</evidence>
<dbReference type="Pfam" id="PF06105">
    <property type="entry name" value="Aph-1"/>
    <property type="match status" value="1"/>
</dbReference>
<keyword evidence="9" id="KW-1185">Reference proteome</keyword>
<evidence type="ECO:0000256" key="3">
    <source>
        <dbReference type="ARBA" id="ARBA00022692"/>
    </source>
</evidence>
<evidence type="ECO:0000256" key="1">
    <source>
        <dbReference type="ARBA" id="ARBA00004141"/>
    </source>
</evidence>
<evidence type="ECO:0000256" key="6">
    <source>
        <dbReference type="ARBA" id="ARBA00023136"/>
    </source>
</evidence>
<keyword evidence="4" id="KW-0914">Notch signaling pathway</keyword>
<dbReference type="InterPro" id="IPR009294">
    <property type="entry name" value="Aph-1"/>
</dbReference>
<evidence type="ECO:0000256" key="4">
    <source>
        <dbReference type="ARBA" id="ARBA00022976"/>
    </source>
</evidence>
<dbReference type="GO" id="GO:0016485">
    <property type="term" value="P:protein processing"/>
    <property type="evidence" value="ECO:0007669"/>
    <property type="project" value="InterPro"/>
</dbReference>
<comment type="similarity">
    <text evidence="2">Belongs to the APH-1 family.</text>
</comment>
<dbReference type="GO" id="GO:0007219">
    <property type="term" value="P:Notch signaling pathway"/>
    <property type="evidence" value="ECO:0007669"/>
    <property type="project" value="UniProtKB-KW"/>
</dbReference>
<dbReference type="EMBL" id="JALJOV010000346">
    <property type="protein sequence ID" value="KAK9864496.1"/>
    <property type="molecule type" value="Genomic_DNA"/>
</dbReference>
<dbReference type="GO" id="GO:0016020">
    <property type="term" value="C:membrane"/>
    <property type="evidence" value="ECO:0007669"/>
    <property type="project" value="UniProtKB-SubCell"/>
</dbReference>
<evidence type="ECO:0000256" key="7">
    <source>
        <dbReference type="SAM" id="Phobius"/>
    </source>
</evidence>
<reference evidence="8 9" key="1">
    <citation type="journal article" date="2024" name="Nat. Commun.">
        <title>Phylogenomics reveals the evolutionary origins of lichenization in chlorophyte algae.</title>
        <authorList>
            <person name="Puginier C."/>
            <person name="Libourel C."/>
            <person name="Otte J."/>
            <person name="Skaloud P."/>
            <person name="Haon M."/>
            <person name="Grisel S."/>
            <person name="Petersen M."/>
            <person name="Berrin J.G."/>
            <person name="Delaux P.M."/>
            <person name="Dal Grande F."/>
            <person name="Keller J."/>
        </authorList>
    </citation>
    <scope>NUCLEOTIDE SEQUENCE [LARGE SCALE GENOMIC DNA]</scope>
    <source>
        <strain evidence="8 9">SAG 2523</strain>
    </source>
</reference>
<feature type="transmembrane region" description="Helical" evidence="7">
    <location>
        <begin position="6"/>
        <end position="24"/>
    </location>
</feature>
<evidence type="ECO:0000256" key="5">
    <source>
        <dbReference type="ARBA" id="ARBA00022989"/>
    </source>
</evidence>
<keyword evidence="5 7" id="KW-1133">Transmembrane helix</keyword>
<protein>
    <submittedName>
        <fullName evidence="8">Uncharacterized protein</fullName>
    </submittedName>
</protein>
<dbReference type="Proteomes" id="UP001485043">
    <property type="component" value="Unassembled WGS sequence"/>
</dbReference>
<organism evidence="8 9">
    <name type="scientific">Apatococcus fuscideae</name>
    <dbReference type="NCBI Taxonomy" id="2026836"/>
    <lineage>
        <taxon>Eukaryota</taxon>
        <taxon>Viridiplantae</taxon>
        <taxon>Chlorophyta</taxon>
        <taxon>core chlorophytes</taxon>
        <taxon>Trebouxiophyceae</taxon>
        <taxon>Chlorellales</taxon>
        <taxon>Chlorellaceae</taxon>
        <taxon>Apatococcus</taxon>
    </lineage>
</organism>
<dbReference type="AlphaFoldDB" id="A0AAW1T7H9"/>
<feature type="transmembrane region" description="Helical" evidence="7">
    <location>
        <begin position="31"/>
        <end position="53"/>
    </location>
</feature>
<name>A0AAW1T7H9_9CHLO</name>
<gene>
    <name evidence="8" type="ORF">WJX84_009912</name>
</gene>
<evidence type="ECO:0000313" key="9">
    <source>
        <dbReference type="Proteomes" id="UP001485043"/>
    </source>
</evidence>
<evidence type="ECO:0000256" key="2">
    <source>
        <dbReference type="ARBA" id="ARBA00005577"/>
    </source>
</evidence>
<keyword evidence="6 7" id="KW-0472">Membrane</keyword>
<proteinExistence type="inferred from homology"/>
<comment type="subcellular location">
    <subcellularLocation>
        <location evidence="1">Membrane</location>
        <topology evidence="1">Multi-pass membrane protein</topology>
    </subcellularLocation>
</comment>
<sequence>MGLESFCGLCLIAAGPAAVVYVAVIARKSFLVLLTLASAFYWLVVLMVISALVRGQDLCRSPIALDPTQPCLSHALPLRKLHEPGFINSTGG</sequence>
<accession>A0AAW1T7H9</accession>
<keyword evidence="3 7" id="KW-0812">Transmembrane</keyword>
<comment type="caution">
    <text evidence="8">The sequence shown here is derived from an EMBL/GenBank/DDBJ whole genome shotgun (WGS) entry which is preliminary data.</text>
</comment>